<keyword evidence="14" id="KW-1185">Reference proteome</keyword>
<evidence type="ECO:0000256" key="1">
    <source>
        <dbReference type="ARBA" id="ARBA00004498"/>
    </source>
</evidence>
<dbReference type="InterPro" id="IPR049883">
    <property type="entry name" value="NOTCH1_EGF-like"/>
</dbReference>
<dbReference type="SMART" id="SM00181">
    <property type="entry name" value="EGF"/>
    <property type="match status" value="5"/>
</dbReference>
<dbReference type="Gene3D" id="2.10.25.10">
    <property type="entry name" value="Laminin"/>
    <property type="match status" value="6"/>
</dbReference>
<keyword evidence="9" id="KW-1015">Disulfide bond</keyword>
<evidence type="ECO:0000256" key="2">
    <source>
        <dbReference type="ARBA" id="ARBA00006127"/>
    </source>
</evidence>
<evidence type="ECO:0000259" key="13">
    <source>
        <dbReference type="PROSITE" id="PS50026"/>
    </source>
</evidence>
<dbReference type="PROSITE" id="PS50026">
    <property type="entry name" value="EGF_3"/>
    <property type="match status" value="2"/>
</dbReference>
<keyword evidence="5 11" id="KW-0245">EGF-like domain</keyword>
<evidence type="ECO:0000256" key="11">
    <source>
        <dbReference type="PROSITE-ProRule" id="PRU00076"/>
    </source>
</evidence>
<evidence type="ECO:0000256" key="9">
    <source>
        <dbReference type="ARBA" id="ARBA00023157"/>
    </source>
</evidence>
<evidence type="ECO:0000313" key="15">
    <source>
        <dbReference type="WBParaSite" id="L893_g28694.t1"/>
    </source>
</evidence>
<dbReference type="Pfam" id="PF07645">
    <property type="entry name" value="EGF_CA"/>
    <property type="match status" value="5"/>
</dbReference>
<evidence type="ECO:0000256" key="7">
    <source>
        <dbReference type="ARBA" id="ARBA00022737"/>
    </source>
</evidence>
<evidence type="ECO:0000256" key="10">
    <source>
        <dbReference type="ARBA" id="ARBA00023180"/>
    </source>
</evidence>
<proteinExistence type="inferred from homology"/>
<feature type="region of interest" description="Disordered" evidence="12">
    <location>
        <begin position="59"/>
        <end position="79"/>
    </location>
</feature>
<evidence type="ECO:0000256" key="8">
    <source>
        <dbReference type="ARBA" id="ARBA00022837"/>
    </source>
</evidence>
<dbReference type="InterPro" id="IPR000742">
    <property type="entry name" value="EGF"/>
</dbReference>
<dbReference type="FunFam" id="2.10.25.10:FF:000010">
    <property type="entry name" value="Pro-epidermal growth factor"/>
    <property type="match status" value="1"/>
</dbReference>
<dbReference type="InterPro" id="IPR000152">
    <property type="entry name" value="EGF-type_Asp/Asn_hydroxyl_site"/>
</dbReference>
<feature type="compositionally biased region" description="Basic and acidic residues" evidence="12">
    <location>
        <begin position="65"/>
        <end position="79"/>
    </location>
</feature>
<dbReference type="InterPro" id="IPR001881">
    <property type="entry name" value="EGF-like_Ca-bd_dom"/>
</dbReference>
<accession>A0A1I7ZQ37</accession>
<dbReference type="Proteomes" id="UP000095287">
    <property type="component" value="Unplaced"/>
</dbReference>
<dbReference type="InterPro" id="IPR018097">
    <property type="entry name" value="EGF_Ca-bd_CS"/>
</dbReference>
<name>A0A1I7ZQ37_9BILA</name>
<dbReference type="SUPFAM" id="SSF57196">
    <property type="entry name" value="EGF/Laminin"/>
    <property type="match status" value="2"/>
</dbReference>
<keyword evidence="4" id="KW-0272">Extracellular matrix</keyword>
<keyword evidence="10" id="KW-0325">Glycoprotein</keyword>
<dbReference type="GO" id="GO:0005509">
    <property type="term" value="F:calcium ion binding"/>
    <property type="evidence" value="ECO:0007669"/>
    <property type="project" value="InterPro"/>
</dbReference>
<dbReference type="FunFam" id="2.10.25.10:FF:000139">
    <property type="entry name" value="Fibulin-1"/>
    <property type="match status" value="1"/>
</dbReference>
<dbReference type="AlphaFoldDB" id="A0A1I7ZQ37"/>
<organism evidence="14 15">
    <name type="scientific">Steinernema glaseri</name>
    <dbReference type="NCBI Taxonomy" id="37863"/>
    <lineage>
        <taxon>Eukaryota</taxon>
        <taxon>Metazoa</taxon>
        <taxon>Ecdysozoa</taxon>
        <taxon>Nematoda</taxon>
        <taxon>Chromadorea</taxon>
        <taxon>Rhabditida</taxon>
        <taxon>Tylenchina</taxon>
        <taxon>Panagrolaimomorpha</taxon>
        <taxon>Strongyloidoidea</taxon>
        <taxon>Steinernematidae</taxon>
        <taxon>Steinernema</taxon>
    </lineage>
</organism>
<comment type="similarity">
    <text evidence="2">Belongs to the fibulin family.</text>
</comment>
<feature type="domain" description="EGF-like" evidence="13">
    <location>
        <begin position="524"/>
        <end position="567"/>
    </location>
</feature>
<sequence>MQISGRVVVAAAQGGRAKSWLRRENSASKGGGQTFVNLPRGLHKQKWTMILEPVVNQKPMAQTEPRPRQEAPGSKEPHDTVYGAIRPAQPWLPYPSFPFRAVNACWMIYEVASETSAPENCSIKLLATTLTIVGTSAALGHWTRMWTALLVLLLLFELSTANEISRCCSTGMRHFRESGNCVNPLSGPHSLLCNRASTVCCLRALLDRGCETGRELAQNNGLCPSLIDRIGGGVEKECCECCLMAKELRTQGHPCVASRKLSTPCLQSFNACCKHSNNESSSASQEVNPRVLYRCARARCSHLCQDRGDDQVECSCRKGYTLAPDGFTCIPVDECNFLNERDYCKKYRERCIVKRGMYRCDPKQGKNLRFMSAAPTAEFIPHDEMTAGIGQLIQRKPQRFYPTPSQCAPGFRDSEGKGVCEDVDECAVGAHRCTALQVCRNTIGSHECVPKRCSWTEIMNPRTGECIPVDCPLGYIPRDGRYINECEEGSHTCGSMECINLRGSFTCKCSQGFVFNPVSRQCDDVNECEMFGGHMCSPHATCENTIGSFRCHCKPGFVVASDGRTCLDVDECSTGGHRCHQKCLNTPGSYECDCRAGYDLDVDQRSCNDIDECQGIAFRGAEEMIITVGSNMCMSGCVNTPGSYECTCPRGTEELCVNAIGGFKCKRMVCPENFVYDSFYKNNVEDGYSCLKKCSVNDSVCMGNTTKEILYQFRSIASIPVVSKPIEVSRIHTQMHMPFSVQYEILNDPHGYFTVVQQENIGIVNLIKPIKGPREEAIKINIRTKSRANLLIAHNVAYINISVSEYPF</sequence>
<keyword evidence="6" id="KW-0732">Signal</keyword>
<evidence type="ECO:0000256" key="4">
    <source>
        <dbReference type="ARBA" id="ARBA00022530"/>
    </source>
</evidence>
<dbReference type="InterPro" id="IPR009030">
    <property type="entry name" value="Growth_fac_rcpt_cys_sf"/>
</dbReference>
<keyword evidence="3" id="KW-0964">Secreted</keyword>
<keyword evidence="7" id="KW-0677">Repeat</keyword>
<dbReference type="SUPFAM" id="SSF57184">
    <property type="entry name" value="Growth factor receptor domain"/>
    <property type="match status" value="1"/>
</dbReference>
<protein>
    <submittedName>
        <fullName evidence="15">Fibulin-1</fullName>
    </submittedName>
</protein>
<feature type="domain" description="EGF-like" evidence="13">
    <location>
        <begin position="568"/>
        <end position="608"/>
    </location>
</feature>
<evidence type="ECO:0000313" key="14">
    <source>
        <dbReference type="Proteomes" id="UP000095287"/>
    </source>
</evidence>
<keyword evidence="8" id="KW-0106">Calcium</keyword>
<evidence type="ECO:0000256" key="3">
    <source>
        <dbReference type="ARBA" id="ARBA00022525"/>
    </source>
</evidence>
<dbReference type="GO" id="GO:0071944">
    <property type="term" value="C:cell periphery"/>
    <property type="evidence" value="ECO:0007669"/>
    <property type="project" value="UniProtKB-ARBA"/>
</dbReference>
<dbReference type="Pfam" id="PF12662">
    <property type="entry name" value="cEGF"/>
    <property type="match status" value="1"/>
</dbReference>
<dbReference type="WBParaSite" id="L893_g28694.t1">
    <property type="protein sequence ID" value="L893_g28694.t1"/>
    <property type="gene ID" value="L893_g28694"/>
</dbReference>
<dbReference type="PROSITE" id="PS01187">
    <property type="entry name" value="EGF_CA"/>
    <property type="match status" value="1"/>
</dbReference>
<comment type="caution">
    <text evidence="11">Lacks conserved residue(s) required for the propagation of feature annotation.</text>
</comment>
<dbReference type="CDD" id="cd00054">
    <property type="entry name" value="EGF_CA"/>
    <property type="match status" value="2"/>
</dbReference>
<evidence type="ECO:0000256" key="6">
    <source>
        <dbReference type="ARBA" id="ARBA00022729"/>
    </source>
</evidence>
<dbReference type="InterPro" id="IPR055088">
    <property type="entry name" value="Fibulin_C"/>
</dbReference>
<dbReference type="PANTHER" id="PTHR24039:SF28">
    <property type="entry name" value="EGF-LIKE DOMAIN-CONTAINING PROTEIN"/>
    <property type="match status" value="1"/>
</dbReference>
<dbReference type="InterPro" id="IPR026823">
    <property type="entry name" value="cEGF"/>
</dbReference>
<comment type="subcellular location">
    <subcellularLocation>
        <location evidence="1">Secreted</location>
        <location evidence="1">Extracellular space</location>
        <location evidence="1">Extracellular matrix</location>
    </subcellularLocation>
</comment>
<evidence type="ECO:0000256" key="12">
    <source>
        <dbReference type="SAM" id="MobiDB-lite"/>
    </source>
</evidence>
<dbReference type="PANTHER" id="PTHR24039">
    <property type="entry name" value="FIBRILLIN-RELATED"/>
    <property type="match status" value="1"/>
</dbReference>
<dbReference type="Pfam" id="PF22914">
    <property type="entry name" value="Fibulin_C"/>
    <property type="match status" value="1"/>
</dbReference>
<evidence type="ECO:0000256" key="5">
    <source>
        <dbReference type="ARBA" id="ARBA00022536"/>
    </source>
</evidence>
<dbReference type="PROSITE" id="PS00010">
    <property type="entry name" value="ASX_HYDROXYL"/>
    <property type="match status" value="2"/>
</dbReference>
<dbReference type="PROSITE" id="PS01186">
    <property type="entry name" value="EGF_2"/>
    <property type="match status" value="4"/>
</dbReference>
<dbReference type="FunFam" id="2.10.25.10:FF:000038">
    <property type="entry name" value="Fibrillin 2"/>
    <property type="match status" value="1"/>
</dbReference>
<reference evidence="15" key="1">
    <citation type="submission" date="2016-11" db="UniProtKB">
        <authorList>
            <consortium name="WormBaseParasite"/>
        </authorList>
    </citation>
    <scope>IDENTIFICATION</scope>
</reference>
<dbReference type="SMART" id="SM00179">
    <property type="entry name" value="EGF_CA"/>
    <property type="match status" value="5"/>
</dbReference>